<organism evidence="1">
    <name type="scientific">Nothobranchius kadleci</name>
    <name type="common">African annual killifish</name>
    <dbReference type="NCBI Taxonomy" id="1051664"/>
    <lineage>
        <taxon>Eukaryota</taxon>
        <taxon>Metazoa</taxon>
        <taxon>Chordata</taxon>
        <taxon>Craniata</taxon>
        <taxon>Vertebrata</taxon>
        <taxon>Euteleostomi</taxon>
        <taxon>Actinopterygii</taxon>
        <taxon>Neopterygii</taxon>
        <taxon>Teleostei</taxon>
        <taxon>Neoteleostei</taxon>
        <taxon>Acanthomorphata</taxon>
        <taxon>Ovalentaria</taxon>
        <taxon>Atherinomorphae</taxon>
        <taxon>Cyprinodontiformes</taxon>
        <taxon>Nothobranchiidae</taxon>
        <taxon>Nothobranchius</taxon>
    </lineage>
</organism>
<gene>
    <name evidence="1" type="primary">Nfu_g_1_012088</name>
</gene>
<feature type="non-terminal residue" evidence="1">
    <location>
        <position position="1"/>
    </location>
</feature>
<accession>A0A1A8BGX9</accession>
<reference evidence="1" key="2">
    <citation type="submission" date="2016-06" db="EMBL/GenBank/DDBJ databases">
        <title>The genome of a short-lived fish provides insights into sex chromosome evolution and the genetic control of aging.</title>
        <authorList>
            <person name="Reichwald K."/>
            <person name="Felder M."/>
            <person name="Petzold A."/>
            <person name="Koch P."/>
            <person name="Groth M."/>
            <person name="Platzer M."/>
        </authorList>
    </citation>
    <scope>NUCLEOTIDE SEQUENCE</scope>
    <source>
        <tissue evidence="1">Brain</tissue>
    </source>
</reference>
<name>A0A1A8BGX9_NOTKA</name>
<dbReference type="EMBL" id="HADZ01002911">
    <property type="protein sequence ID" value="SBP66852.1"/>
    <property type="molecule type" value="Transcribed_RNA"/>
</dbReference>
<protein>
    <submittedName>
        <fullName evidence="1">Uncharacterized protein</fullName>
    </submittedName>
</protein>
<sequence length="94" mass="10161">SECWSVKGERGFHQLPVGHHVRVAVSHGRIPSFYFNFFPLKRDFENLFKLFCGAHREDSVLFLMCGGGCGGGAGGGPGELEEGGQSEQSCVESV</sequence>
<evidence type="ECO:0000313" key="1">
    <source>
        <dbReference type="EMBL" id="SBP66852.1"/>
    </source>
</evidence>
<dbReference type="AlphaFoldDB" id="A0A1A8BGX9"/>
<feature type="non-terminal residue" evidence="1">
    <location>
        <position position="94"/>
    </location>
</feature>
<proteinExistence type="predicted"/>
<reference evidence="1" key="1">
    <citation type="submission" date="2016-05" db="EMBL/GenBank/DDBJ databases">
        <authorList>
            <person name="Lavstsen T."/>
            <person name="Jespersen J.S."/>
        </authorList>
    </citation>
    <scope>NUCLEOTIDE SEQUENCE</scope>
    <source>
        <tissue evidence="1">Brain</tissue>
    </source>
</reference>